<evidence type="ECO:0000256" key="8">
    <source>
        <dbReference type="ARBA" id="ARBA00023303"/>
    </source>
</evidence>
<comment type="subcellular location">
    <subcellularLocation>
        <location evidence="1">Membrane</location>
        <topology evidence="1">Multi-pass membrane protein</topology>
    </subcellularLocation>
</comment>
<feature type="transmembrane region" description="Helical" evidence="10">
    <location>
        <begin position="24"/>
        <end position="45"/>
    </location>
</feature>
<dbReference type="AlphaFoldDB" id="A0A4W3JQQ9"/>
<evidence type="ECO:0000259" key="11">
    <source>
        <dbReference type="Pfam" id="PF07885"/>
    </source>
</evidence>
<feature type="transmembrane region" description="Helical" evidence="10">
    <location>
        <begin position="135"/>
        <end position="160"/>
    </location>
</feature>
<protein>
    <recommendedName>
        <fullName evidence="11">Potassium channel domain-containing protein</fullName>
    </recommendedName>
</protein>
<dbReference type="Ensembl" id="ENSCMIT00000045667.1">
    <property type="protein sequence ID" value="ENSCMIP00000045022.1"/>
    <property type="gene ID" value="ENSCMIG00000018595.1"/>
</dbReference>
<evidence type="ECO:0000256" key="6">
    <source>
        <dbReference type="ARBA" id="ARBA00023065"/>
    </source>
</evidence>
<evidence type="ECO:0000256" key="9">
    <source>
        <dbReference type="RuleBase" id="RU003857"/>
    </source>
</evidence>
<feature type="transmembrane region" description="Helical" evidence="10">
    <location>
        <begin position="102"/>
        <end position="123"/>
    </location>
</feature>
<dbReference type="GeneTree" id="ENSGT00940000165789"/>
<sequence length="401" mass="45956">MSSQDVPSPAVKCKRRCVKVLRAIFPHLFLVSLLVTYAVVGAFIFQQLESGIKETEDYDQFLNRLWNITLTSESSKVRHGHLQVKMEMENFQSHWLIRKSNWTFLGSLFFSCTVFTTVGYGHIYPITTAGKIVCMFYAMFGIPVMLLVITDVGDMLAALLSRAYNKIRKLLLKNAVTPPPSATPSRWSSFKQSLTSQRSTSSFKKGPHVILTPMGPVNITKVLNTQSSVKSKSERLRHTEIFEKIIMKENFNSEVFRENRRDRSKSCPQLDVKSLEDNSGFQSLGCELEKLDVPIILILVIVITYILFSAAMLSIWENWDYLDSFYFYFITITTIGFGDFVPEHPNFFMITSVLIITGMTIMSMAFKLAQNRIVHCYKEAMKWIHSILHILKYSSIQIELN</sequence>
<keyword evidence="5 10" id="KW-1133">Transmembrane helix</keyword>
<dbReference type="InterPro" id="IPR003280">
    <property type="entry name" value="2pore_dom_K_chnl"/>
</dbReference>
<name>A0A4W3JQQ9_CALMI</name>
<evidence type="ECO:0000256" key="7">
    <source>
        <dbReference type="ARBA" id="ARBA00023136"/>
    </source>
</evidence>
<dbReference type="Proteomes" id="UP000314986">
    <property type="component" value="Unassembled WGS sequence"/>
</dbReference>
<feature type="domain" description="Potassium channel" evidence="11">
    <location>
        <begin position="100"/>
        <end position="156"/>
    </location>
</feature>
<keyword evidence="8 9" id="KW-0407">Ion channel</keyword>
<feature type="transmembrane region" description="Helical" evidence="10">
    <location>
        <begin position="347"/>
        <end position="369"/>
    </location>
</feature>
<keyword evidence="2 9" id="KW-0813">Transport</keyword>
<keyword evidence="4" id="KW-0630">Potassium</keyword>
<dbReference type="PANTHER" id="PTHR11003:SF346">
    <property type="entry name" value="POTASSIUM CHANNEL SUBFAMILY K MEMBER 18"/>
    <property type="match status" value="1"/>
</dbReference>
<dbReference type="Gene3D" id="1.10.287.70">
    <property type="match status" value="1"/>
</dbReference>
<reference evidence="13" key="1">
    <citation type="journal article" date="2006" name="Science">
        <title>Ancient noncoding elements conserved in the human genome.</title>
        <authorList>
            <person name="Venkatesh B."/>
            <person name="Kirkness E.F."/>
            <person name="Loh Y.H."/>
            <person name="Halpern A.L."/>
            <person name="Lee A.P."/>
            <person name="Johnson J."/>
            <person name="Dandona N."/>
            <person name="Viswanathan L.D."/>
            <person name="Tay A."/>
            <person name="Venter J.C."/>
            <person name="Strausberg R.L."/>
            <person name="Brenner S."/>
        </authorList>
    </citation>
    <scope>NUCLEOTIDE SEQUENCE [LARGE SCALE GENOMIC DNA]</scope>
</reference>
<dbReference type="GO" id="GO:0022841">
    <property type="term" value="F:potassium ion leak channel activity"/>
    <property type="evidence" value="ECO:0007669"/>
    <property type="project" value="TreeGrafter"/>
</dbReference>
<dbReference type="PANTHER" id="PTHR11003">
    <property type="entry name" value="POTASSIUM CHANNEL, SUBFAMILY K"/>
    <property type="match status" value="1"/>
</dbReference>
<dbReference type="OMA" id="IRQVMHS"/>
<dbReference type="STRING" id="7868.ENSCMIP00000045022"/>
<organism evidence="12 13">
    <name type="scientific">Callorhinchus milii</name>
    <name type="common">Ghost shark</name>
    <dbReference type="NCBI Taxonomy" id="7868"/>
    <lineage>
        <taxon>Eukaryota</taxon>
        <taxon>Metazoa</taxon>
        <taxon>Chordata</taxon>
        <taxon>Craniata</taxon>
        <taxon>Vertebrata</taxon>
        <taxon>Chondrichthyes</taxon>
        <taxon>Holocephali</taxon>
        <taxon>Chimaeriformes</taxon>
        <taxon>Callorhinchidae</taxon>
        <taxon>Callorhinchus</taxon>
    </lineage>
</organism>
<dbReference type="Pfam" id="PF07885">
    <property type="entry name" value="Ion_trans_2"/>
    <property type="match status" value="2"/>
</dbReference>
<evidence type="ECO:0000256" key="2">
    <source>
        <dbReference type="ARBA" id="ARBA00022448"/>
    </source>
</evidence>
<evidence type="ECO:0000313" key="13">
    <source>
        <dbReference type="Proteomes" id="UP000314986"/>
    </source>
</evidence>
<reference evidence="12" key="4">
    <citation type="submission" date="2025-08" db="UniProtKB">
        <authorList>
            <consortium name="Ensembl"/>
        </authorList>
    </citation>
    <scope>IDENTIFICATION</scope>
</reference>
<proteinExistence type="inferred from homology"/>
<keyword evidence="7 10" id="KW-0472">Membrane</keyword>
<feature type="transmembrane region" description="Helical" evidence="10">
    <location>
        <begin position="295"/>
        <end position="316"/>
    </location>
</feature>
<evidence type="ECO:0000256" key="1">
    <source>
        <dbReference type="ARBA" id="ARBA00004141"/>
    </source>
</evidence>
<evidence type="ECO:0000256" key="5">
    <source>
        <dbReference type="ARBA" id="ARBA00022989"/>
    </source>
</evidence>
<feature type="domain" description="Potassium channel" evidence="11">
    <location>
        <begin position="301"/>
        <end position="373"/>
    </location>
</feature>
<dbReference type="GO" id="GO:0005886">
    <property type="term" value="C:plasma membrane"/>
    <property type="evidence" value="ECO:0007669"/>
    <property type="project" value="TreeGrafter"/>
</dbReference>
<comment type="similarity">
    <text evidence="9">Belongs to the two pore domain potassium channel (TC 1.A.1.8) family.</text>
</comment>
<dbReference type="InterPro" id="IPR013099">
    <property type="entry name" value="K_chnl_dom"/>
</dbReference>
<reference evidence="13" key="2">
    <citation type="journal article" date="2007" name="PLoS Biol.">
        <title>Survey sequencing and comparative analysis of the elephant shark (Callorhinchus milii) genome.</title>
        <authorList>
            <person name="Venkatesh B."/>
            <person name="Kirkness E.F."/>
            <person name="Loh Y.H."/>
            <person name="Halpern A.L."/>
            <person name="Lee A.P."/>
            <person name="Johnson J."/>
            <person name="Dandona N."/>
            <person name="Viswanathan L.D."/>
            <person name="Tay A."/>
            <person name="Venter J.C."/>
            <person name="Strausberg R.L."/>
            <person name="Brenner S."/>
        </authorList>
    </citation>
    <scope>NUCLEOTIDE SEQUENCE [LARGE SCALE GENOMIC DNA]</scope>
</reference>
<evidence type="ECO:0000256" key="10">
    <source>
        <dbReference type="SAM" id="Phobius"/>
    </source>
</evidence>
<accession>A0A4W3JQQ9</accession>
<keyword evidence="3 9" id="KW-0812">Transmembrane</keyword>
<evidence type="ECO:0000313" key="12">
    <source>
        <dbReference type="Ensembl" id="ENSCMIP00000045022.1"/>
    </source>
</evidence>
<dbReference type="SUPFAM" id="SSF81324">
    <property type="entry name" value="Voltage-gated potassium channels"/>
    <property type="match status" value="2"/>
</dbReference>
<evidence type="ECO:0000256" key="3">
    <source>
        <dbReference type="ARBA" id="ARBA00022692"/>
    </source>
</evidence>
<dbReference type="PRINTS" id="PR01333">
    <property type="entry name" value="2POREKCHANEL"/>
</dbReference>
<keyword evidence="6 9" id="KW-0406">Ion transport</keyword>
<reference evidence="13" key="3">
    <citation type="journal article" date="2014" name="Nature">
        <title>Elephant shark genome provides unique insights into gnathostome evolution.</title>
        <authorList>
            <consortium name="International Elephant Shark Genome Sequencing Consortium"/>
            <person name="Venkatesh B."/>
            <person name="Lee A.P."/>
            <person name="Ravi V."/>
            <person name="Maurya A.K."/>
            <person name="Lian M.M."/>
            <person name="Swann J.B."/>
            <person name="Ohta Y."/>
            <person name="Flajnik M.F."/>
            <person name="Sutoh Y."/>
            <person name="Kasahara M."/>
            <person name="Hoon S."/>
            <person name="Gangu V."/>
            <person name="Roy S.W."/>
            <person name="Irimia M."/>
            <person name="Korzh V."/>
            <person name="Kondrychyn I."/>
            <person name="Lim Z.W."/>
            <person name="Tay B.H."/>
            <person name="Tohari S."/>
            <person name="Kong K.W."/>
            <person name="Ho S."/>
            <person name="Lorente-Galdos B."/>
            <person name="Quilez J."/>
            <person name="Marques-Bonet T."/>
            <person name="Raney B.J."/>
            <person name="Ingham P.W."/>
            <person name="Tay A."/>
            <person name="Hillier L.W."/>
            <person name="Minx P."/>
            <person name="Boehm T."/>
            <person name="Wilson R.K."/>
            <person name="Brenner S."/>
            <person name="Warren W.C."/>
        </authorList>
    </citation>
    <scope>NUCLEOTIDE SEQUENCE [LARGE SCALE GENOMIC DNA]</scope>
</reference>
<dbReference type="InParanoid" id="A0A4W3JQQ9"/>
<dbReference type="GO" id="GO:0030322">
    <property type="term" value="P:stabilization of membrane potential"/>
    <property type="evidence" value="ECO:0007669"/>
    <property type="project" value="TreeGrafter"/>
</dbReference>
<evidence type="ECO:0000256" key="4">
    <source>
        <dbReference type="ARBA" id="ARBA00022958"/>
    </source>
</evidence>
<reference evidence="12" key="5">
    <citation type="submission" date="2025-09" db="UniProtKB">
        <authorList>
            <consortium name="Ensembl"/>
        </authorList>
    </citation>
    <scope>IDENTIFICATION</scope>
</reference>
<keyword evidence="13" id="KW-1185">Reference proteome</keyword>
<dbReference type="GO" id="GO:0015271">
    <property type="term" value="F:outward rectifier potassium channel activity"/>
    <property type="evidence" value="ECO:0007669"/>
    <property type="project" value="TreeGrafter"/>
</dbReference>